<protein>
    <submittedName>
        <fullName evidence="2">DUF397 domain-containing protein</fullName>
    </submittedName>
</protein>
<sequence>MPTLEVFHEPAGATLVRHGKDPKGPRLRFSFSEWCDFVAATKERKLEDDCAVMIRQYPGGVVLMSNRQTAEGPVLICSRQEWGQFIMGVDEGAYDRDGYEPVDGCHDASYCSSTDSLTSV</sequence>
<gene>
    <name evidence="2" type="ORF">LR394_38640</name>
</gene>
<reference evidence="2" key="1">
    <citation type="submission" date="2021-11" db="EMBL/GenBank/DDBJ databases">
        <title>Streptomyces corallinus and Kineosporia corallina sp. nov., two new coral-derived marine actinobacteria.</title>
        <authorList>
            <person name="Buangrab K."/>
            <person name="Sutthacheep M."/>
            <person name="Yeemin T."/>
            <person name="Harunari E."/>
            <person name="Igarashi Y."/>
            <person name="Sripreechasak P."/>
            <person name="Kanchanasin P."/>
            <person name="Tanasupawat S."/>
            <person name="Phongsopitanun W."/>
        </authorList>
    </citation>
    <scope>NUCLEOTIDE SEQUENCE</scope>
    <source>
        <strain evidence="2">JCM 31032</strain>
    </source>
</reference>
<organism evidence="2 3">
    <name type="scientific">Kineosporia babensis</name>
    <dbReference type="NCBI Taxonomy" id="499548"/>
    <lineage>
        <taxon>Bacteria</taxon>
        <taxon>Bacillati</taxon>
        <taxon>Actinomycetota</taxon>
        <taxon>Actinomycetes</taxon>
        <taxon>Kineosporiales</taxon>
        <taxon>Kineosporiaceae</taxon>
        <taxon>Kineosporia</taxon>
    </lineage>
</organism>
<comment type="caution">
    <text evidence="2">The sequence shown here is derived from an EMBL/GenBank/DDBJ whole genome shotgun (WGS) entry which is preliminary data.</text>
</comment>
<dbReference type="InterPro" id="IPR007278">
    <property type="entry name" value="DUF397"/>
</dbReference>
<dbReference type="Proteomes" id="UP001138997">
    <property type="component" value="Unassembled WGS sequence"/>
</dbReference>
<keyword evidence="3" id="KW-1185">Reference proteome</keyword>
<feature type="domain" description="DUF397" evidence="1">
    <location>
        <begin position="5"/>
        <end position="42"/>
    </location>
</feature>
<name>A0A9X1NM19_9ACTN</name>
<dbReference type="Pfam" id="PF04149">
    <property type="entry name" value="DUF397"/>
    <property type="match status" value="1"/>
</dbReference>
<dbReference type="EMBL" id="JAJOMB010000035">
    <property type="protein sequence ID" value="MCD5316830.1"/>
    <property type="molecule type" value="Genomic_DNA"/>
</dbReference>
<accession>A0A9X1NM19</accession>
<evidence type="ECO:0000259" key="1">
    <source>
        <dbReference type="Pfam" id="PF04149"/>
    </source>
</evidence>
<dbReference type="RefSeq" id="WP_231449682.1">
    <property type="nucleotide sequence ID" value="NZ_JAJOMB010000035.1"/>
</dbReference>
<proteinExistence type="predicted"/>
<evidence type="ECO:0000313" key="2">
    <source>
        <dbReference type="EMBL" id="MCD5316830.1"/>
    </source>
</evidence>
<evidence type="ECO:0000313" key="3">
    <source>
        <dbReference type="Proteomes" id="UP001138997"/>
    </source>
</evidence>
<dbReference type="AlphaFoldDB" id="A0A9X1NM19"/>